<comment type="caution">
    <text evidence="1">The sequence shown here is derived from an EMBL/GenBank/DDBJ whole genome shotgun (WGS) entry which is preliminary data.</text>
</comment>
<sequence length="122" mass="13139">MEMLASLHTLPSPFPFTTTCSSESSKLELAKTPKGCSKEATVAEDEYAKVQGTGSGFTWDKFDHIAIRGLGGEITAIREAIQTDAATNSGRPLFDPYGHVIGAYSATFTRKGENIQTCCKML</sequence>
<dbReference type="SUPFAM" id="SSF50494">
    <property type="entry name" value="Trypsin-like serine proteases"/>
    <property type="match status" value="1"/>
</dbReference>
<name>A0ABR2T0Q8_9ROSI</name>
<protein>
    <submittedName>
        <fullName evidence="1">Uncharacterized protein</fullName>
    </submittedName>
</protein>
<dbReference type="InterPro" id="IPR043504">
    <property type="entry name" value="Peptidase_S1_PA_chymotrypsin"/>
</dbReference>
<organism evidence="1 2">
    <name type="scientific">Hibiscus sabdariffa</name>
    <name type="common">roselle</name>
    <dbReference type="NCBI Taxonomy" id="183260"/>
    <lineage>
        <taxon>Eukaryota</taxon>
        <taxon>Viridiplantae</taxon>
        <taxon>Streptophyta</taxon>
        <taxon>Embryophyta</taxon>
        <taxon>Tracheophyta</taxon>
        <taxon>Spermatophyta</taxon>
        <taxon>Magnoliopsida</taxon>
        <taxon>eudicotyledons</taxon>
        <taxon>Gunneridae</taxon>
        <taxon>Pentapetalae</taxon>
        <taxon>rosids</taxon>
        <taxon>malvids</taxon>
        <taxon>Malvales</taxon>
        <taxon>Malvaceae</taxon>
        <taxon>Malvoideae</taxon>
        <taxon>Hibiscus</taxon>
    </lineage>
</organism>
<gene>
    <name evidence="1" type="ORF">V6N11_032471</name>
</gene>
<keyword evidence="2" id="KW-1185">Reference proteome</keyword>
<dbReference type="Gene3D" id="2.40.10.10">
    <property type="entry name" value="Trypsin-like serine proteases"/>
    <property type="match status" value="1"/>
</dbReference>
<dbReference type="EMBL" id="JBBPBN010000010">
    <property type="protein sequence ID" value="KAK9031078.1"/>
    <property type="molecule type" value="Genomic_DNA"/>
</dbReference>
<accession>A0ABR2T0Q8</accession>
<reference evidence="1 2" key="1">
    <citation type="journal article" date="2024" name="G3 (Bethesda)">
        <title>Genome assembly of Hibiscus sabdariffa L. provides insights into metabolisms of medicinal natural products.</title>
        <authorList>
            <person name="Kim T."/>
        </authorList>
    </citation>
    <scope>NUCLEOTIDE SEQUENCE [LARGE SCALE GENOMIC DNA]</scope>
    <source>
        <strain evidence="1">TK-2024</strain>
        <tissue evidence="1">Old leaves</tissue>
    </source>
</reference>
<dbReference type="Proteomes" id="UP001396334">
    <property type="component" value="Unassembled WGS sequence"/>
</dbReference>
<proteinExistence type="predicted"/>
<dbReference type="InterPro" id="IPR009003">
    <property type="entry name" value="Peptidase_S1_PA"/>
</dbReference>
<evidence type="ECO:0000313" key="2">
    <source>
        <dbReference type="Proteomes" id="UP001396334"/>
    </source>
</evidence>
<evidence type="ECO:0000313" key="1">
    <source>
        <dbReference type="EMBL" id="KAK9031078.1"/>
    </source>
</evidence>